<dbReference type="Pfam" id="PF20235">
    <property type="entry name" value="PIR2-like_helical"/>
    <property type="match status" value="1"/>
</dbReference>
<dbReference type="PANTHER" id="PTHR46405">
    <property type="entry name" value="OS05G0141500 PROTEIN"/>
    <property type="match status" value="1"/>
</dbReference>
<protein>
    <recommendedName>
        <fullName evidence="4">RING-type domain-containing protein</fullName>
    </recommendedName>
</protein>
<dbReference type="CDD" id="cd23128">
    <property type="entry name" value="RING-HC_MIP1-like"/>
    <property type="match status" value="1"/>
</dbReference>
<keyword evidence="6" id="KW-1185">Reference proteome</keyword>
<feature type="region of interest" description="Disordered" evidence="3">
    <location>
        <begin position="428"/>
        <end position="453"/>
    </location>
</feature>
<dbReference type="GO" id="GO:0008270">
    <property type="term" value="F:zinc ion binding"/>
    <property type="evidence" value="ECO:0007669"/>
    <property type="project" value="UniProtKB-KW"/>
</dbReference>
<dbReference type="PROSITE" id="PS50089">
    <property type="entry name" value="ZF_RING_2"/>
    <property type="match status" value="1"/>
</dbReference>
<feature type="coiled-coil region" evidence="2">
    <location>
        <begin position="598"/>
        <end position="671"/>
    </location>
</feature>
<dbReference type="Gene3D" id="3.30.40.10">
    <property type="entry name" value="Zinc/RING finger domain, C3HC4 (zinc finger)"/>
    <property type="match status" value="1"/>
</dbReference>
<feature type="compositionally biased region" description="Polar residues" evidence="3">
    <location>
        <begin position="326"/>
        <end position="341"/>
    </location>
</feature>
<keyword evidence="1" id="KW-0863">Zinc-finger</keyword>
<organism evidence="5 6">
    <name type="scientific">Setaria viridis</name>
    <name type="common">Green bristlegrass</name>
    <name type="synonym">Setaria italica subsp. viridis</name>
    <dbReference type="NCBI Taxonomy" id="4556"/>
    <lineage>
        <taxon>Eukaryota</taxon>
        <taxon>Viridiplantae</taxon>
        <taxon>Streptophyta</taxon>
        <taxon>Embryophyta</taxon>
        <taxon>Tracheophyta</taxon>
        <taxon>Spermatophyta</taxon>
        <taxon>Magnoliopsida</taxon>
        <taxon>Liliopsida</taxon>
        <taxon>Poales</taxon>
        <taxon>Poaceae</taxon>
        <taxon>PACMAD clade</taxon>
        <taxon>Panicoideae</taxon>
        <taxon>Panicodae</taxon>
        <taxon>Paniceae</taxon>
        <taxon>Cenchrinae</taxon>
        <taxon>Setaria</taxon>
    </lineage>
</organism>
<dbReference type="InterPro" id="IPR001841">
    <property type="entry name" value="Znf_RING"/>
</dbReference>
<keyword evidence="1" id="KW-0479">Metal-binding</keyword>
<keyword evidence="1" id="KW-0862">Zinc</keyword>
<evidence type="ECO:0000259" key="4">
    <source>
        <dbReference type="PROSITE" id="PS50089"/>
    </source>
</evidence>
<evidence type="ECO:0000256" key="3">
    <source>
        <dbReference type="SAM" id="MobiDB-lite"/>
    </source>
</evidence>
<feature type="compositionally biased region" description="Basic residues" evidence="3">
    <location>
        <begin position="349"/>
        <end position="358"/>
    </location>
</feature>
<name>A0A4U6VPA6_SETVI</name>
<dbReference type="EMBL" id="CM016553">
    <property type="protein sequence ID" value="TKW31588.1"/>
    <property type="molecule type" value="Genomic_DNA"/>
</dbReference>
<dbReference type="InterPro" id="IPR046527">
    <property type="entry name" value="PIR2-like_helical"/>
</dbReference>
<reference evidence="5" key="1">
    <citation type="submission" date="2019-03" db="EMBL/GenBank/DDBJ databases">
        <title>WGS assembly of Setaria viridis.</title>
        <authorList>
            <person name="Huang P."/>
            <person name="Jenkins J."/>
            <person name="Grimwood J."/>
            <person name="Barry K."/>
            <person name="Healey A."/>
            <person name="Mamidi S."/>
            <person name="Sreedasyam A."/>
            <person name="Shu S."/>
            <person name="Feldman M."/>
            <person name="Wu J."/>
            <person name="Yu Y."/>
            <person name="Chen C."/>
            <person name="Johnson J."/>
            <person name="Rokhsar D."/>
            <person name="Baxter I."/>
            <person name="Schmutz J."/>
            <person name="Brutnell T."/>
            <person name="Kellogg E."/>
        </authorList>
    </citation>
    <scope>NUCLEOTIDE SEQUENCE [LARGE SCALE GENOMIC DNA]</scope>
</reference>
<dbReference type="PANTHER" id="PTHR46405:SF1">
    <property type="entry name" value="E3 UBIQUITIN-PROTEIN LIGASE RF4-RELATED"/>
    <property type="match status" value="1"/>
</dbReference>
<accession>A0A4U6VPA6</accession>
<evidence type="ECO:0000313" key="6">
    <source>
        <dbReference type="Proteomes" id="UP000298652"/>
    </source>
</evidence>
<dbReference type="Pfam" id="PF13920">
    <property type="entry name" value="zf-C3HC4_3"/>
    <property type="match status" value="1"/>
</dbReference>
<feature type="region of interest" description="Disordered" evidence="3">
    <location>
        <begin position="326"/>
        <end position="364"/>
    </location>
</feature>
<feature type="compositionally biased region" description="Polar residues" evidence="3">
    <location>
        <begin position="429"/>
        <end position="440"/>
    </location>
</feature>
<sequence length="825" mass="91256">MHSDELGILVSVCSNLWLFEVHCCTRFAGKHILAMGAAGNGSNPYSLHVGERDDKSSNTKLCSDFTAAEMQVNPLNDDLSLVHVKLEQSMSSVQAFVAEHMTSKELDMDWSKEAVGLDGFRYVGCNDLRDVALNSLHMFFKTAVQMLSSEGYTEDAVVNAIVDSALCYQYDGPIDKITEHARTLLQSGGHQVDYSSSENVDTVLHMLGLFFLCNASSLLKTCCPFFTLGDALWCILLCDLDISITRAAFSHTSGYGNGQSEGHAPRQCNLCEARENVNEISEECGCGSSRGTESPAQFEPSQSEAAQRVWSNILANYIVSVQNSATKNQDTSSTQDENSPSVPRAVVQRSKKATKGNRSKTNSIKYQKDSGKDLVVFKNIPHVKGIGKTSSRMLKESKSLMAFLGSAQNTSTGISEVANKKCLQPATLVPTQPVSGPSSVKSRDSPAMVSTGSLSSHASCSSISSSCAMVESMLQMEPDVVQLSLPHTTPAEGFEFNFSRDGMQTTWVPKEREEELALELVQRLGELKLEVKVWTDWANERVMQSTNRLVNERSILLSLKKDKADVEEPDVFNRKKLEETQRALDSTSDELNRVNSCVQELTDKVSHSRREKKAVQLQGKKADERLANLLSKENELMDGLKSMETEKSFLQEELVAERSKLSNLLKSLEQARRSEDSVKKRCQEGAKMLDAVTKQVNSERTALERIDTSARTKSSNLLLKAQKDQEWLQANIRNLKQQVGEMISSSKLQRVAMFMPPPGFAMDSVQREQECAMCLEEEVSVVFLPCGHQVVCAGCNQRHQEVGMTECPSCRSPIERRICARFADS</sequence>
<proteinExistence type="predicted"/>
<evidence type="ECO:0000256" key="2">
    <source>
        <dbReference type="SAM" id="Coils"/>
    </source>
</evidence>
<dbReference type="SMART" id="SM00184">
    <property type="entry name" value="RING"/>
    <property type="match status" value="1"/>
</dbReference>
<dbReference type="InterPro" id="IPR046934">
    <property type="entry name" value="PIR2-like"/>
</dbReference>
<dbReference type="Proteomes" id="UP000298652">
    <property type="component" value="Chromosome 2"/>
</dbReference>
<dbReference type="AlphaFoldDB" id="A0A4U6VPA6"/>
<evidence type="ECO:0000256" key="1">
    <source>
        <dbReference type="PROSITE-ProRule" id="PRU00175"/>
    </source>
</evidence>
<feature type="domain" description="RING-type" evidence="4">
    <location>
        <begin position="771"/>
        <end position="811"/>
    </location>
</feature>
<dbReference type="InterPro" id="IPR013083">
    <property type="entry name" value="Znf_RING/FYVE/PHD"/>
</dbReference>
<dbReference type="Gramene" id="TKW31588">
    <property type="protein sequence ID" value="TKW31588"/>
    <property type="gene ID" value="SEVIR_2G115200v2"/>
</dbReference>
<evidence type="ECO:0000313" key="5">
    <source>
        <dbReference type="EMBL" id="TKW31588.1"/>
    </source>
</evidence>
<keyword evidence="2" id="KW-0175">Coiled coil</keyword>
<dbReference type="SUPFAM" id="SSF57850">
    <property type="entry name" value="RING/U-box"/>
    <property type="match status" value="1"/>
</dbReference>
<gene>
    <name evidence="5" type="ORF">SEVIR_2G115200v2</name>
</gene>
<dbReference type="OMA" id="FFTWGDA"/>